<gene>
    <name evidence="2" type="ORF">C7446_0199</name>
</gene>
<comment type="similarity">
    <text evidence="1">Belongs to the RutC family.</text>
</comment>
<dbReference type="GO" id="GO:0005829">
    <property type="term" value="C:cytosol"/>
    <property type="evidence" value="ECO:0007669"/>
    <property type="project" value="TreeGrafter"/>
</dbReference>
<organism evidence="2 3">
    <name type="scientific">Kushneria sinocarnis</name>
    <dbReference type="NCBI Taxonomy" id="595502"/>
    <lineage>
        <taxon>Bacteria</taxon>
        <taxon>Pseudomonadati</taxon>
        <taxon>Pseudomonadota</taxon>
        <taxon>Gammaproteobacteria</taxon>
        <taxon>Oceanospirillales</taxon>
        <taxon>Halomonadaceae</taxon>
        <taxon>Kushneria</taxon>
    </lineage>
</organism>
<name>A0A420X0W4_9GAMM</name>
<dbReference type="SUPFAM" id="SSF55298">
    <property type="entry name" value="YjgF-like"/>
    <property type="match status" value="1"/>
</dbReference>
<dbReference type="PANTHER" id="PTHR11803">
    <property type="entry name" value="2-IMINOBUTANOATE/2-IMINOPROPANOATE DEAMINASE RIDA"/>
    <property type="match status" value="1"/>
</dbReference>
<comment type="caution">
    <text evidence="2">The sequence shown here is derived from an EMBL/GenBank/DDBJ whole genome shotgun (WGS) entry which is preliminary data.</text>
</comment>
<sequence length="137" mass="14919">MIQKMMCAGAPQPIAPFSHACRVNDLVFITGQMPTVPETNEMLLGTFTEQTHRVMQNLAIVLAEVGTHFDYVVQARVFITNMGHFEEVNAIYRSYFSDPLPTRTCIGVTGLAGGADVEVDMIAWIPPDGASSAVSGW</sequence>
<dbReference type="Pfam" id="PF01042">
    <property type="entry name" value="Ribonuc_L-PSP"/>
    <property type="match status" value="1"/>
</dbReference>
<evidence type="ECO:0000313" key="3">
    <source>
        <dbReference type="Proteomes" id="UP000281975"/>
    </source>
</evidence>
<accession>A0A420X0W4</accession>
<dbReference type="PANTHER" id="PTHR11803:SF39">
    <property type="entry name" value="2-IMINOBUTANOATE_2-IMINOPROPANOATE DEAMINASE"/>
    <property type="match status" value="1"/>
</dbReference>
<evidence type="ECO:0000313" key="2">
    <source>
        <dbReference type="EMBL" id="RKR07387.1"/>
    </source>
</evidence>
<proteinExistence type="inferred from homology"/>
<dbReference type="FunFam" id="3.30.1330.40:FF:000001">
    <property type="entry name" value="L-PSP family endoribonuclease"/>
    <property type="match status" value="1"/>
</dbReference>
<evidence type="ECO:0000256" key="1">
    <source>
        <dbReference type="ARBA" id="ARBA00010552"/>
    </source>
</evidence>
<dbReference type="GO" id="GO:0019239">
    <property type="term" value="F:deaminase activity"/>
    <property type="evidence" value="ECO:0007669"/>
    <property type="project" value="TreeGrafter"/>
</dbReference>
<dbReference type="InterPro" id="IPR006175">
    <property type="entry name" value="YjgF/YER057c/UK114"/>
</dbReference>
<dbReference type="Gene3D" id="3.30.1330.40">
    <property type="entry name" value="RutC-like"/>
    <property type="match status" value="1"/>
</dbReference>
<dbReference type="InterPro" id="IPR035959">
    <property type="entry name" value="RutC-like_sf"/>
</dbReference>
<protein>
    <submittedName>
        <fullName evidence="2">2-iminobutanoate/2-iminopropanoate deaminase</fullName>
    </submittedName>
</protein>
<dbReference type="AlphaFoldDB" id="A0A420X0W4"/>
<dbReference type="InterPro" id="IPR006056">
    <property type="entry name" value="RidA"/>
</dbReference>
<dbReference type="OrthoDB" id="9808943at2"/>
<keyword evidence="3" id="KW-1185">Reference proteome</keyword>
<reference evidence="2 3" key="1">
    <citation type="submission" date="2018-10" db="EMBL/GenBank/DDBJ databases">
        <title>Genomic Encyclopedia of Type Strains, Phase IV (KMG-IV): sequencing the most valuable type-strain genomes for metagenomic binning, comparative biology and taxonomic classification.</title>
        <authorList>
            <person name="Goeker M."/>
        </authorList>
    </citation>
    <scope>NUCLEOTIDE SEQUENCE [LARGE SCALE GENOMIC DNA]</scope>
    <source>
        <strain evidence="2 3">DSM 23229</strain>
    </source>
</reference>
<dbReference type="EMBL" id="RBIN01000001">
    <property type="protein sequence ID" value="RKR07387.1"/>
    <property type="molecule type" value="Genomic_DNA"/>
</dbReference>
<dbReference type="RefSeq" id="WP_121170400.1">
    <property type="nucleotide sequence ID" value="NZ_RBIN01000001.1"/>
</dbReference>
<dbReference type="CDD" id="cd00448">
    <property type="entry name" value="YjgF_YER057c_UK114_family"/>
    <property type="match status" value="1"/>
</dbReference>
<dbReference type="Proteomes" id="UP000281975">
    <property type="component" value="Unassembled WGS sequence"/>
</dbReference>
<dbReference type="NCBIfam" id="TIGR00004">
    <property type="entry name" value="Rid family detoxifying hydrolase"/>
    <property type="match status" value="1"/>
</dbReference>